<accession>A0A0A1FDI2</accession>
<gene>
    <name evidence="3" type="ORF">LT85_3620</name>
</gene>
<proteinExistence type="predicted"/>
<dbReference type="Pfam" id="PF07813">
    <property type="entry name" value="LTXXQ"/>
    <property type="match status" value="1"/>
</dbReference>
<dbReference type="GO" id="GO:0042597">
    <property type="term" value="C:periplasmic space"/>
    <property type="evidence" value="ECO:0007669"/>
    <property type="project" value="InterPro"/>
</dbReference>
<feature type="chain" id="PRO_5001974200" description="LTXXQ motif family protein" evidence="2">
    <location>
        <begin position="27"/>
        <end position="168"/>
    </location>
</feature>
<dbReference type="OrthoDB" id="5298564at2"/>
<evidence type="ECO:0000256" key="2">
    <source>
        <dbReference type="SAM" id="SignalP"/>
    </source>
</evidence>
<dbReference type="HOGENOM" id="CLU_121288_1_0_4"/>
<name>A0A0A1FDI2_9BURK</name>
<evidence type="ECO:0000313" key="4">
    <source>
        <dbReference type="Proteomes" id="UP000030302"/>
    </source>
</evidence>
<evidence type="ECO:0008006" key="5">
    <source>
        <dbReference type="Google" id="ProtNLM"/>
    </source>
</evidence>
<keyword evidence="4" id="KW-1185">Reference proteome</keyword>
<dbReference type="InterPro" id="IPR012899">
    <property type="entry name" value="LTXXQ"/>
</dbReference>
<feature type="signal peptide" evidence="2">
    <location>
        <begin position="1"/>
        <end position="26"/>
    </location>
</feature>
<feature type="region of interest" description="Disordered" evidence="1">
    <location>
        <begin position="149"/>
        <end position="168"/>
    </location>
</feature>
<evidence type="ECO:0000313" key="3">
    <source>
        <dbReference type="EMBL" id="AIY42778.1"/>
    </source>
</evidence>
<dbReference type="AlphaFoldDB" id="A0A0A1FDI2"/>
<dbReference type="KEGG" id="care:LT85_3620"/>
<sequence length="168" mass="18894">MFKLRKQLLIGVTALSIAAVGLTAYAQTDGAKKGPPTPEQQAKFADHMAKMQAKWHDDLKITAAQEPAWQTFIGKIKPVKPAVPPQRPSKEDWAKLTAPERLDHQMEFLKRAETRLAEHTAAVKEFYAVLTPVQQKVFDEHFKRLEQHRFGHRGFHRGGPDGGPDGRP</sequence>
<evidence type="ECO:0000256" key="1">
    <source>
        <dbReference type="SAM" id="MobiDB-lite"/>
    </source>
</evidence>
<reference evidence="4" key="1">
    <citation type="journal article" date="2014" name="Soil Biol. Biochem.">
        <title>Structure and function of bacterial communities in ageing soils: Insights from the Mendocino ecological staircase.</title>
        <authorList>
            <person name="Uroz S."/>
            <person name="Tech J.J."/>
            <person name="Sawaya N.A."/>
            <person name="Frey-Klett P."/>
            <person name="Leveau J.H.J."/>
        </authorList>
    </citation>
    <scope>NUCLEOTIDE SEQUENCE [LARGE SCALE GENOMIC DNA]</scope>
    <source>
        <strain evidence="4">Cal35</strain>
    </source>
</reference>
<keyword evidence="2" id="KW-0732">Signal</keyword>
<dbReference type="Proteomes" id="UP000030302">
    <property type="component" value="Chromosome"/>
</dbReference>
<dbReference type="RefSeq" id="WP_038496695.1">
    <property type="nucleotide sequence ID" value="NZ_CP009962.1"/>
</dbReference>
<dbReference type="EMBL" id="CP009962">
    <property type="protein sequence ID" value="AIY42778.1"/>
    <property type="molecule type" value="Genomic_DNA"/>
</dbReference>
<protein>
    <recommendedName>
        <fullName evidence="5">LTXXQ motif family protein</fullName>
    </recommendedName>
</protein>
<organism evidence="3 4">
    <name type="scientific">Collimonas arenae</name>
    <dbReference type="NCBI Taxonomy" id="279058"/>
    <lineage>
        <taxon>Bacteria</taxon>
        <taxon>Pseudomonadati</taxon>
        <taxon>Pseudomonadota</taxon>
        <taxon>Betaproteobacteria</taxon>
        <taxon>Burkholderiales</taxon>
        <taxon>Oxalobacteraceae</taxon>
        <taxon>Collimonas</taxon>
    </lineage>
</organism>